<dbReference type="Gene3D" id="3.90.1150.10">
    <property type="entry name" value="Aspartate Aminotransferase, domain 1"/>
    <property type="match status" value="1"/>
</dbReference>
<sequence>MSQMKIEAREVLQSMKPYSPGKPIWELQRELGLEKVIKLASNENPLGPSPKALAAIASAMAELHRYPDAQTTDLRKVIADNYHLSSEQIIVTNGGDELITLVSEAYLDAGDEIIVPQPSFSEYEFGGQLMGAVVTAVPLGESYQYEVREIIHAVTERTKIVYLCSPNNPTGTLLLKSELQYILDALPKHVLVVLDSAYSHYVESDDYTDGIEFVNAGYPVLVLHTFSKIYGLAGIRVGFGAASEEIIRSILQVKEPFNVNALAQAAAAAAIGDDEHILQSRQLVLEERQRLYGFFRELGLAYTESMSNFILLELGSEAELIYRKLMEDGVIVRYGGIWGLSRHVRISIGTLAENDILIKSLQKILPAVK</sequence>
<comment type="subunit">
    <text evidence="4 11">Homodimer.</text>
</comment>
<evidence type="ECO:0000256" key="7">
    <source>
        <dbReference type="ARBA" id="ARBA00022679"/>
    </source>
</evidence>
<evidence type="ECO:0000256" key="9">
    <source>
        <dbReference type="ARBA" id="ARBA00023102"/>
    </source>
</evidence>
<dbReference type="GO" id="GO:0004400">
    <property type="term" value="F:histidinol-phosphate transaminase activity"/>
    <property type="evidence" value="ECO:0007669"/>
    <property type="project" value="UniProtKB-EC"/>
</dbReference>
<evidence type="ECO:0000256" key="5">
    <source>
        <dbReference type="ARBA" id="ARBA00022576"/>
    </source>
</evidence>
<comment type="caution">
    <text evidence="13">The sequence shown here is derived from an EMBL/GenBank/DDBJ whole genome shotgun (WGS) entry which is preliminary data.</text>
</comment>
<dbReference type="RefSeq" id="WP_379189584.1">
    <property type="nucleotide sequence ID" value="NZ_JBHSOW010000065.1"/>
</dbReference>
<keyword evidence="5 11" id="KW-0032">Aminotransferase</keyword>
<evidence type="ECO:0000256" key="8">
    <source>
        <dbReference type="ARBA" id="ARBA00022898"/>
    </source>
</evidence>
<keyword evidence="14" id="KW-1185">Reference proteome</keyword>
<dbReference type="CDD" id="cd00609">
    <property type="entry name" value="AAT_like"/>
    <property type="match status" value="1"/>
</dbReference>
<evidence type="ECO:0000256" key="6">
    <source>
        <dbReference type="ARBA" id="ARBA00022605"/>
    </source>
</evidence>
<accession>A0ABW0VZB0</accession>
<evidence type="ECO:0000256" key="2">
    <source>
        <dbReference type="ARBA" id="ARBA00005011"/>
    </source>
</evidence>
<dbReference type="Proteomes" id="UP001596047">
    <property type="component" value="Unassembled WGS sequence"/>
</dbReference>
<evidence type="ECO:0000313" key="14">
    <source>
        <dbReference type="Proteomes" id="UP001596047"/>
    </source>
</evidence>
<dbReference type="Gene3D" id="3.40.640.10">
    <property type="entry name" value="Type I PLP-dependent aspartate aminotransferase-like (Major domain)"/>
    <property type="match status" value="1"/>
</dbReference>
<evidence type="ECO:0000256" key="11">
    <source>
        <dbReference type="HAMAP-Rule" id="MF_01023"/>
    </source>
</evidence>
<comment type="cofactor">
    <cofactor evidence="1 11">
        <name>pyridoxal 5'-phosphate</name>
        <dbReference type="ChEBI" id="CHEBI:597326"/>
    </cofactor>
</comment>
<dbReference type="InterPro" id="IPR050106">
    <property type="entry name" value="HistidinolP_aminotransfase"/>
</dbReference>
<dbReference type="NCBIfam" id="TIGR01141">
    <property type="entry name" value="hisC"/>
    <property type="match status" value="1"/>
</dbReference>
<feature type="modified residue" description="N6-(pyridoxal phosphate)lysine" evidence="11">
    <location>
        <position position="228"/>
    </location>
</feature>
<comment type="similarity">
    <text evidence="3 11">Belongs to the class-II pyridoxal-phosphate-dependent aminotransferase family. Histidinol-phosphate aminotransferase subfamily.</text>
</comment>
<keyword evidence="6 11" id="KW-0028">Amino-acid biosynthesis</keyword>
<dbReference type="InterPro" id="IPR015421">
    <property type="entry name" value="PyrdxlP-dep_Trfase_major"/>
</dbReference>
<keyword evidence="8 11" id="KW-0663">Pyridoxal phosphate</keyword>
<evidence type="ECO:0000256" key="3">
    <source>
        <dbReference type="ARBA" id="ARBA00007970"/>
    </source>
</evidence>
<evidence type="ECO:0000313" key="13">
    <source>
        <dbReference type="EMBL" id="MFC5650992.1"/>
    </source>
</evidence>
<evidence type="ECO:0000256" key="4">
    <source>
        <dbReference type="ARBA" id="ARBA00011738"/>
    </source>
</evidence>
<dbReference type="InterPro" id="IPR015422">
    <property type="entry name" value="PyrdxlP-dep_Trfase_small"/>
</dbReference>
<dbReference type="InterPro" id="IPR005861">
    <property type="entry name" value="HisP_aminotrans"/>
</dbReference>
<dbReference type="PANTHER" id="PTHR43643">
    <property type="entry name" value="HISTIDINOL-PHOSPHATE AMINOTRANSFERASE 2"/>
    <property type="match status" value="1"/>
</dbReference>
<evidence type="ECO:0000256" key="10">
    <source>
        <dbReference type="ARBA" id="ARBA00047481"/>
    </source>
</evidence>
<comment type="catalytic activity">
    <reaction evidence="10 11">
        <text>L-histidinol phosphate + 2-oxoglutarate = 3-(imidazol-4-yl)-2-oxopropyl phosphate + L-glutamate</text>
        <dbReference type="Rhea" id="RHEA:23744"/>
        <dbReference type="ChEBI" id="CHEBI:16810"/>
        <dbReference type="ChEBI" id="CHEBI:29985"/>
        <dbReference type="ChEBI" id="CHEBI:57766"/>
        <dbReference type="ChEBI" id="CHEBI:57980"/>
        <dbReference type="EC" id="2.6.1.9"/>
    </reaction>
</comment>
<proteinExistence type="inferred from homology"/>
<evidence type="ECO:0000256" key="1">
    <source>
        <dbReference type="ARBA" id="ARBA00001933"/>
    </source>
</evidence>
<dbReference type="SUPFAM" id="SSF53383">
    <property type="entry name" value="PLP-dependent transferases"/>
    <property type="match status" value="1"/>
</dbReference>
<keyword evidence="7 11" id="KW-0808">Transferase</keyword>
<dbReference type="EMBL" id="JBHSOW010000065">
    <property type="protein sequence ID" value="MFC5650992.1"/>
    <property type="molecule type" value="Genomic_DNA"/>
</dbReference>
<dbReference type="EC" id="2.6.1.9" evidence="11"/>
<comment type="pathway">
    <text evidence="2 11">Amino-acid biosynthesis; L-histidine biosynthesis; L-histidine from 5-phospho-alpha-D-ribose 1-diphosphate: step 7/9.</text>
</comment>
<feature type="domain" description="Aminotransferase class I/classII large" evidence="12">
    <location>
        <begin position="35"/>
        <end position="361"/>
    </location>
</feature>
<dbReference type="InterPro" id="IPR004839">
    <property type="entry name" value="Aminotransferase_I/II_large"/>
</dbReference>
<evidence type="ECO:0000259" key="12">
    <source>
        <dbReference type="Pfam" id="PF00155"/>
    </source>
</evidence>
<dbReference type="Pfam" id="PF00155">
    <property type="entry name" value="Aminotran_1_2"/>
    <property type="match status" value="1"/>
</dbReference>
<reference evidence="14" key="1">
    <citation type="journal article" date="2019" name="Int. J. Syst. Evol. Microbiol.">
        <title>The Global Catalogue of Microorganisms (GCM) 10K type strain sequencing project: providing services to taxonomists for standard genome sequencing and annotation.</title>
        <authorList>
            <consortium name="The Broad Institute Genomics Platform"/>
            <consortium name="The Broad Institute Genome Sequencing Center for Infectious Disease"/>
            <person name="Wu L."/>
            <person name="Ma J."/>
        </authorList>
    </citation>
    <scope>NUCLEOTIDE SEQUENCE [LARGE SCALE GENOMIC DNA]</scope>
    <source>
        <strain evidence="14">CGMCC 1.3240</strain>
    </source>
</reference>
<gene>
    <name evidence="11 13" type="primary">hisC</name>
    <name evidence="13" type="ORF">ACFPYJ_18130</name>
</gene>
<dbReference type="InterPro" id="IPR015424">
    <property type="entry name" value="PyrdxlP-dep_Trfase"/>
</dbReference>
<name>A0ABW0VZB0_9BACL</name>
<protein>
    <recommendedName>
        <fullName evidence="11">Histidinol-phosphate aminotransferase</fullName>
        <ecNumber evidence="11">2.6.1.9</ecNumber>
    </recommendedName>
    <alternativeName>
        <fullName evidence="11">Imidazole acetol-phosphate transaminase</fullName>
    </alternativeName>
</protein>
<organism evidence="13 14">
    <name type="scientific">Paenibacillus solisilvae</name>
    <dbReference type="NCBI Taxonomy" id="2486751"/>
    <lineage>
        <taxon>Bacteria</taxon>
        <taxon>Bacillati</taxon>
        <taxon>Bacillota</taxon>
        <taxon>Bacilli</taxon>
        <taxon>Bacillales</taxon>
        <taxon>Paenibacillaceae</taxon>
        <taxon>Paenibacillus</taxon>
    </lineage>
</organism>
<keyword evidence="9 11" id="KW-0368">Histidine biosynthesis</keyword>
<dbReference type="PANTHER" id="PTHR43643:SF6">
    <property type="entry name" value="HISTIDINOL-PHOSPHATE AMINOTRANSFERASE"/>
    <property type="match status" value="1"/>
</dbReference>
<dbReference type="HAMAP" id="MF_01023">
    <property type="entry name" value="HisC_aminotrans_2"/>
    <property type="match status" value="1"/>
</dbReference>